<dbReference type="EMBL" id="FJNB01000012">
    <property type="protein sequence ID" value="CZQ99791.1"/>
    <property type="molecule type" value="Genomic_DNA"/>
</dbReference>
<organism evidence="1 3">
    <name type="scientific">Trichococcus ilyis</name>
    <dbReference type="NCBI Taxonomy" id="640938"/>
    <lineage>
        <taxon>Bacteria</taxon>
        <taxon>Bacillati</taxon>
        <taxon>Bacillota</taxon>
        <taxon>Bacilli</taxon>
        <taxon>Lactobacillales</taxon>
        <taxon>Carnobacteriaceae</taxon>
        <taxon>Trichococcus</taxon>
    </lineage>
</organism>
<reference evidence="1 3" key="1">
    <citation type="submission" date="2016-02" db="EMBL/GenBank/DDBJ databases">
        <authorList>
            <person name="Wen L."/>
            <person name="He K."/>
            <person name="Yang H."/>
        </authorList>
    </citation>
    <scope>NUCLEOTIDE SEQUENCE [LARGE SCALE GENOMIC DNA]</scope>
    <source>
        <strain evidence="1">Trichococcus_R210</strain>
    </source>
</reference>
<evidence type="ECO:0000313" key="2">
    <source>
        <dbReference type="EMBL" id="SEJ72321.1"/>
    </source>
</evidence>
<evidence type="ECO:0000313" key="4">
    <source>
        <dbReference type="Proteomes" id="UP000199280"/>
    </source>
</evidence>
<proteinExistence type="predicted"/>
<accession>A0A143YX03</accession>
<sequence length="136" mass="15247">MKMNMEQEITKLKGKQLHLRGRHLASELVRIQAVEGKNKTLGYGLLYKAVEGSKKVVQNDVPSLRKADKPNDNTDLGVVPLNAFGAKEDEWYLHDDSSIIVAVSDVFDLSVCKGYTENLFRTIPLVIGFDTEWVVV</sequence>
<dbReference type="EMBL" id="FNYT01000023">
    <property type="protein sequence ID" value="SEJ72321.1"/>
    <property type="molecule type" value="Genomic_DNA"/>
</dbReference>
<keyword evidence="4" id="KW-1185">Reference proteome</keyword>
<dbReference type="Proteomes" id="UP000199280">
    <property type="component" value="Unassembled WGS sequence"/>
</dbReference>
<dbReference type="Proteomes" id="UP000076878">
    <property type="component" value="Unassembled WGS sequence"/>
</dbReference>
<gene>
    <name evidence="2" type="ORF">SAMN05216375_12344</name>
    <name evidence="1" type="ORF">TR210_1666</name>
</gene>
<dbReference type="AlphaFoldDB" id="A0A143YX03"/>
<evidence type="ECO:0000313" key="1">
    <source>
        <dbReference type="EMBL" id="CZQ99791.1"/>
    </source>
</evidence>
<dbReference type="STRING" id="640938.TR210_1666"/>
<evidence type="ECO:0000313" key="3">
    <source>
        <dbReference type="Proteomes" id="UP000076878"/>
    </source>
</evidence>
<reference evidence="2 4" key="2">
    <citation type="submission" date="2016-10" db="EMBL/GenBank/DDBJ databases">
        <authorList>
            <person name="Varghese N."/>
            <person name="Submissions S."/>
        </authorList>
    </citation>
    <scope>NUCLEOTIDE SEQUENCE [LARGE SCALE GENOMIC DNA]</scope>
    <source>
        <strain evidence="2 4">DSM 22150</strain>
    </source>
</reference>
<protein>
    <submittedName>
        <fullName evidence="1">Uncharacterized protein</fullName>
    </submittedName>
</protein>
<name>A0A143YX03_9LACT</name>
<dbReference type="RefSeq" id="WP_068623060.1">
    <property type="nucleotide sequence ID" value="NZ_FJNB01000012.1"/>
</dbReference>